<reference evidence="3 4" key="1">
    <citation type="submission" date="2021-06" db="EMBL/GenBank/DDBJ databases">
        <authorList>
            <person name="Sun Q."/>
            <person name="Li D."/>
        </authorList>
    </citation>
    <scope>NUCLEOTIDE SEQUENCE [LARGE SCALE GENOMIC DNA]</scope>
    <source>
        <strain evidence="3 4">MSJ-1</strain>
    </source>
</reference>
<evidence type="ECO:0000256" key="1">
    <source>
        <dbReference type="SAM" id="Phobius"/>
    </source>
</evidence>
<comment type="caution">
    <text evidence="3">The sequence shown here is derived from an EMBL/GenBank/DDBJ whole genome shotgun (WGS) entry which is preliminary data.</text>
</comment>
<feature type="domain" description="Mechanosensitive ion channel MscS" evidence="2">
    <location>
        <begin position="103"/>
        <end position="175"/>
    </location>
</feature>
<dbReference type="RefSeq" id="WP_216548547.1">
    <property type="nucleotide sequence ID" value="NZ_JAHLQO010000002.1"/>
</dbReference>
<sequence>MSSIFNDLYQVIKDTEGYSEKILLTIGVIILAVLLYQIILKITKELFTKAKHRVRAKAATLWIFFIVSVAAILYIWFNAMEGFLIGIIIFSALVIFSMRDLAINFAGYIYLKIRKPFKIGDSVEIAGHLGDISHIEIFEFSMRKVGGWLRSKQYTGVNIHFPNKMIFNNAFKNYTEDYPYVWFDIAFVFDLTSNIEKVEELMYEIGESQLKKVIKRDQEDEKMRKYLDRLSNDMELTGAKIFSTVTSNYKLEGLEVALKVFCKLQEKSKVTTEIEREIIKMVNANDDVKFARYPVDLLQR</sequence>
<organism evidence="3 4">
    <name type="scientific">Peptoniphilus ovalis</name>
    <dbReference type="NCBI Taxonomy" id="2841503"/>
    <lineage>
        <taxon>Bacteria</taxon>
        <taxon>Bacillati</taxon>
        <taxon>Bacillota</taxon>
        <taxon>Tissierellia</taxon>
        <taxon>Tissierellales</taxon>
        <taxon>Peptoniphilaceae</taxon>
        <taxon>Peptoniphilus</taxon>
    </lineage>
</organism>
<dbReference type="InterPro" id="IPR006685">
    <property type="entry name" value="MscS_channel_2nd"/>
</dbReference>
<dbReference type="PANTHER" id="PTHR30221:SF1">
    <property type="entry name" value="SMALL-CONDUCTANCE MECHANOSENSITIVE CHANNEL"/>
    <property type="match status" value="1"/>
</dbReference>
<keyword evidence="1" id="KW-0472">Membrane</keyword>
<feature type="transmembrane region" description="Helical" evidence="1">
    <location>
        <begin position="83"/>
        <end position="111"/>
    </location>
</feature>
<accession>A0ABS6FFG1</accession>
<evidence type="ECO:0000313" key="3">
    <source>
        <dbReference type="EMBL" id="MBU5668696.1"/>
    </source>
</evidence>
<feature type="transmembrane region" description="Helical" evidence="1">
    <location>
        <begin position="59"/>
        <end position="77"/>
    </location>
</feature>
<keyword evidence="4" id="KW-1185">Reference proteome</keyword>
<dbReference type="Pfam" id="PF00924">
    <property type="entry name" value="MS_channel_2nd"/>
    <property type="match status" value="1"/>
</dbReference>
<protein>
    <submittedName>
        <fullName evidence="3">Mechanosensitive ion channel family protein</fullName>
    </submittedName>
</protein>
<dbReference type="Proteomes" id="UP000783742">
    <property type="component" value="Unassembled WGS sequence"/>
</dbReference>
<name>A0ABS6FFG1_9FIRM</name>
<evidence type="ECO:0000259" key="2">
    <source>
        <dbReference type="Pfam" id="PF00924"/>
    </source>
</evidence>
<feature type="transmembrane region" description="Helical" evidence="1">
    <location>
        <begin position="22"/>
        <end position="39"/>
    </location>
</feature>
<proteinExistence type="predicted"/>
<keyword evidence="1" id="KW-0812">Transmembrane</keyword>
<keyword evidence="1" id="KW-1133">Transmembrane helix</keyword>
<dbReference type="PANTHER" id="PTHR30221">
    <property type="entry name" value="SMALL-CONDUCTANCE MECHANOSENSITIVE CHANNEL"/>
    <property type="match status" value="1"/>
</dbReference>
<dbReference type="EMBL" id="JAHLQO010000002">
    <property type="protein sequence ID" value="MBU5668696.1"/>
    <property type="molecule type" value="Genomic_DNA"/>
</dbReference>
<gene>
    <name evidence="3" type="ORF">KQI68_02460</name>
</gene>
<dbReference type="InterPro" id="IPR045275">
    <property type="entry name" value="MscS_archaea/bacteria_type"/>
</dbReference>
<evidence type="ECO:0000313" key="4">
    <source>
        <dbReference type="Proteomes" id="UP000783742"/>
    </source>
</evidence>